<dbReference type="EMBL" id="JANHOG010002286">
    <property type="protein sequence ID" value="KAJ3524974.1"/>
    <property type="molecule type" value="Genomic_DNA"/>
</dbReference>
<protein>
    <submittedName>
        <fullName evidence="1">Uncharacterized protein</fullName>
    </submittedName>
</protein>
<reference evidence="1" key="1">
    <citation type="submission" date="2022-07" db="EMBL/GenBank/DDBJ databases">
        <title>Genome Sequence of Phlebia brevispora.</title>
        <authorList>
            <person name="Buettner E."/>
        </authorList>
    </citation>
    <scope>NUCLEOTIDE SEQUENCE</scope>
    <source>
        <strain evidence="1">MPL23</strain>
    </source>
</reference>
<gene>
    <name evidence="1" type="ORF">NM688_g8472</name>
</gene>
<sequence>MSSEPRTASDAAAASIFKKPVPNYHTTSTLKRNTHRFITGMPSVPQTEIANLYAATAIRNAHVPHACVHTRPHVHGHTPRDYSLFDVLVDLEARPTKSKYEVLEGRISELEGLLREMGVTLTSQSSSTSPSSGPSIRSSPEVEIIPGPAKSVRDSPENSPPHEIRSPQKTRDDTSATSPSNNSTGGLLTLPRELKDATVEYLRATTSRTPQLVQKGPINGDDLRVLPMGWPAGLPNPEITRHLVQAFFAFHMYAGRLFHGPTFISSLNLHPSDQRFPSPCLLHAMCAVGSMYTADIPPTPIHTSGIFPYEVFAGRWRKAQSRPDSFAEQQVKLAKFAVDDMLDTGTNLVEVLQTIILLAWFYKCQGRWSEAYLAAGLAVRCAIPCGLNTRAPFACNTSVFGVTPVRTTTIIPPARSTTEDETRVNIFWIAYALERQQVSGNSYSSVLDDHDIYQLLPVRRDKFEQGAIVQMSDRQWSHDDNILLVHPKNGTDSFSLFVKSMMVLSRVKRFNTRYKGRFYAGDPDMYSPSSVLCASLEDLDPRDTPAFREVDNLVSSFYSSFPQNMRDPIQEETVDSYLYTACCSAHLAHILLHEPYADLGSSTCISATKILAAARNIMDLIYSIASTSFDVSLLDSLPYMAWYNAGRVLTRFLKVAVESSMFDSIMTLQAEVSFVHAMLARAGERMPVAYRYKKIIYDLLVELCGTQFVGNHPHSSSKSVYIDPVHSSLIDPVPMASIFSPASTMPPMSMSPSGGMDFIHDFSVGAQ</sequence>
<keyword evidence="2" id="KW-1185">Reference proteome</keyword>
<name>A0ACC1RUI0_9APHY</name>
<accession>A0ACC1RUI0</accession>
<dbReference type="Proteomes" id="UP001148662">
    <property type="component" value="Unassembled WGS sequence"/>
</dbReference>
<proteinExistence type="predicted"/>
<organism evidence="1 2">
    <name type="scientific">Phlebia brevispora</name>
    <dbReference type="NCBI Taxonomy" id="194682"/>
    <lineage>
        <taxon>Eukaryota</taxon>
        <taxon>Fungi</taxon>
        <taxon>Dikarya</taxon>
        <taxon>Basidiomycota</taxon>
        <taxon>Agaricomycotina</taxon>
        <taxon>Agaricomycetes</taxon>
        <taxon>Polyporales</taxon>
        <taxon>Meruliaceae</taxon>
        <taxon>Phlebia</taxon>
    </lineage>
</organism>
<comment type="caution">
    <text evidence="1">The sequence shown here is derived from an EMBL/GenBank/DDBJ whole genome shotgun (WGS) entry which is preliminary data.</text>
</comment>
<evidence type="ECO:0000313" key="2">
    <source>
        <dbReference type="Proteomes" id="UP001148662"/>
    </source>
</evidence>
<evidence type="ECO:0000313" key="1">
    <source>
        <dbReference type="EMBL" id="KAJ3524974.1"/>
    </source>
</evidence>